<dbReference type="PRINTS" id="PR01035">
    <property type="entry name" value="TCRTETA"/>
</dbReference>
<dbReference type="EMBL" id="KB469304">
    <property type="protein sequence ID" value="EPQ54004.1"/>
    <property type="molecule type" value="Genomic_DNA"/>
</dbReference>
<evidence type="ECO:0000313" key="9">
    <source>
        <dbReference type="EMBL" id="EPQ54004.1"/>
    </source>
</evidence>
<organism evidence="9 10">
    <name type="scientific">Gloeophyllum trabeum (strain ATCC 11539 / FP-39264 / Madison 617)</name>
    <name type="common">Brown rot fungus</name>
    <dbReference type="NCBI Taxonomy" id="670483"/>
    <lineage>
        <taxon>Eukaryota</taxon>
        <taxon>Fungi</taxon>
        <taxon>Dikarya</taxon>
        <taxon>Basidiomycota</taxon>
        <taxon>Agaricomycotina</taxon>
        <taxon>Agaricomycetes</taxon>
        <taxon>Gloeophyllales</taxon>
        <taxon>Gloeophyllaceae</taxon>
        <taxon>Gloeophyllum</taxon>
    </lineage>
</organism>
<dbReference type="InterPro" id="IPR001958">
    <property type="entry name" value="Tet-R_TetA/multi-R_MdtG-like"/>
</dbReference>
<dbReference type="KEGG" id="gtr:GLOTRDRAFT_121915"/>
<feature type="transmembrane region" description="Helical" evidence="7">
    <location>
        <begin position="379"/>
        <end position="398"/>
    </location>
</feature>
<evidence type="ECO:0000256" key="3">
    <source>
        <dbReference type="ARBA" id="ARBA00022692"/>
    </source>
</evidence>
<gene>
    <name evidence="9" type="ORF">GLOTRDRAFT_121915</name>
</gene>
<dbReference type="PANTHER" id="PTHR23504">
    <property type="entry name" value="MAJOR FACILITATOR SUPERFAMILY DOMAIN-CONTAINING PROTEIN 10"/>
    <property type="match status" value="1"/>
</dbReference>
<dbReference type="RefSeq" id="XP_007867361.1">
    <property type="nucleotide sequence ID" value="XM_007869170.1"/>
</dbReference>
<reference evidence="9 10" key="1">
    <citation type="journal article" date="2012" name="Science">
        <title>The Paleozoic origin of enzymatic lignin decomposition reconstructed from 31 fungal genomes.</title>
        <authorList>
            <person name="Floudas D."/>
            <person name="Binder M."/>
            <person name="Riley R."/>
            <person name="Barry K."/>
            <person name="Blanchette R.A."/>
            <person name="Henrissat B."/>
            <person name="Martinez A.T."/>
            <person name="Otillar R."/>
            <person name="Spatafora J.W."/>
            <person name="Yadav J.S."/>
            <person name="Aerts A."/>
            <person name="Benoit I."/>
            <person name="Boyd A."/>
            <person name="Carlson A."/>
            <person name="Copeland A."/>
            <person name="Coutinho P.M."/>
            <person name="de Vries R.P."/>
            <person name="Ferreira P."/>
            <person name="Findley K."/>
            <person name="Foster B."/>
            <person name="Gaskell J."/>
            <person name="Glotzer D."/>
            <person name="Gorecki P."/>
            <person name="Heitman J."/>
            <person name="Hesse C."/>
            <person name="Hori C."/>
            <person name="Igarashi K."/>
            <person name="Jurgens J.A."/>
            <person name="Kallen N."/>
            <person name="Kersten P."/>
            <person name="Kohler A."/>
            <person name="Kuees U."/>
            <person name="Kumar T.K.A."/>
            <person name="Kuo A."/>
            <person name="LaButti K."/>
            <person name="Larrondo L.F."/>
            <person name="Lindquist E."/>
            <person name="Ling A."/>
            <person name="Lombard V."/>
            <person name="Lucas S."/>
            <person name="Lundell T."/>
            <person name="Martin R."/>
            <person name="McLaughlin D.J."/>
            <person name="Morgenstern I."/>
            <person name="Morin E."/>
            <person name="Murat C."/>
            <person name="Nagy L.G."/>
            <person name="Nolan M."/>
            <person name="Ohm R.A."/>
            <person name="Patyshakuliyeva A."/>
            <person name="Rokas A."/>
            <person name="Ruiz-Duenas F.J."/>
            <person name="Sabat G."/>
            <person name="Salamov A."/>
            <person name="Samejima M."/>
            <person name="Schmutz J."/>
            <person name="Slot J.C."/>
            <person name="St John F."/>
            <person name="Stenlid J."/>
            <person name="Sun H."/>
            <person name="Sun S."/>
            <person name="Syed K."/>
            <person name="Tsang A."/>
            <person name="Wiebenga A."/>
            <person name="Young D."/>
            <person name="Pisabarro A."/>
            <person name="Eastwood D.C."/>
            <person name="Martin F."/>
            <person name="Cullen D."/>
            <person name="Grigoriev I.V."/>
            <person name="Hibbett D.S."/>
        </authorList>
    </citation>
    <scope>NUCLEOTIDE SEQUENCE [LARGE SCALE GENOMIC DNA]</scope>
    <source>
        <strain evidence="9 10">ATCC 11539</strain>
    </source>
</reference>
<dbReference type="PANTHER" id="PTHR23504:SF15">
    <property type="entry name" value="MAJOR FACILITATOR SUPERFAMILY (MFS) PROFILE DOMAIN-CONTAINING PROTEIN"/>
    <property type="match status" value="1"/>
</dbReference>
<dbReference type="eggNOG" id="KOG2615">
    <property type="taxonomic scope" value="Eukaryota"/>
</dbReference>
<dbReference type="GeneID" id="19300793"/>
<dbReference type="Gene3D" id="1.20.1250.20">
    <property type="entry name" value="MFS general substrate transporter like domains"/>
    <property type="match status" value="1"/>
</dbReference>
<evidence type="ECO:0000259" key="8">
    <source>
        <dbReference type="PROSITE" id="PS50850"/>
    </source>
</evidence>
<feature type="transmembrane region" description="Helical" evidence="7">
    <location>
        <begin position="457"/>
        <end position="475"/>
    </location>
</feature>
<feature type="region of interest" description="Disordered" evidence="6">
    <location>
        <begin position="1"/>
        <end position="35"/>
    </location>
</feature>
<dbReference type="PROSITE" id="PS50850">
    <property type="entry name" value="MFS"/>
    <property type="match status" value="1"/>
</dbReference>
<feature type="transmembrane region" description="Helical" evidence="7">
    <location>
        <begin position="348"/>
        <end position="367"/>
    </location>
</feature>
<feature type="region of interest" description="Disordered" evidence="6">
    <location>
        <begin position="247"/>
        <end position="294"/>
    </location>
</feature>
<feature type="transmembrane region" description="Helical" evidence="7">
    <location>
        <begin position="410"/>
        <end position="436"/>
    </location>
</feature>
<evidence type="ECO:0000256" key="5">
    <source>
        <dbReference type="ARBA" id="ARBA00023136"/>
    </source>
</evidence>
<evidence type="ECO:0000256" key="1">
    <source>
        <dbReference type="ARBA" id="ARBA00004141"/>
    </source>
</evidence>
<keyword evidence="5 7" id="KW-0472">Membrane</keyword>
<keyword evidence="4 7" id="KW-1133">Transmembrane helix</keyword>
<sequence>MTGNRTESSGETTPLLGSPVESQANKTGHARRRRRQARPLPKLQIGLLLLMQLAEPITSQCILPFINELIGSLPIVHGDKGKIGYYAGTIQSLFFATEAITVLQWSRLSDRIGRKPVLLTGLFGLCISMIAFGLSKTFTAIVISRCLAGMLNGNIGVMKSMMGDLTDSSNVARAFAWMPVVWSVGVTVGPFLGGTLSRPADRFPKIFKSPFWQEYPYFLPCLASASFSAFCFLLALVLLKETIHPRRPKLPRSSSVSSYASTDSESDPFLHSPASESGTATPTSTKKEDDDDADAPPPMRALLVYPILISIANYCALSLLDIALWALLPLFYATPLELGGLALGPATIGSAMGVFGLANGLIQGCFFSRLVDRFGPKKIFMNGMASFVVIFGMFPVINAAAREAGGVTPWVWMLMVCQLVVCVLMDMCFGCVFIYINSSAPSKRSLGATNGMAQTTVSIIRAIGPAMATSLFAVTVEKKLLGGYLVYVFFAAMTCICLGIASRLPEDAWDADEVGDEQGS</sequence>
<evidence type="ECO:0000256" key="7">
    <source>
        <dbReference type="SAM" id="Phobius"/>
    </source>
</evidence>
<evidence type="ECO:0000256" key="6">
    <source>
        <dbReference type="SAM" id="MobiDB-lite"/>
    </source>
</evidence>
<feature type="compositionally biased region" description="Polar residues" evidence="6">
    <location>
        <begin position="1"/>
        <end position="12"/>
    </location>
</feature>
<dbReference type="GO" id="GO:0022857">
    <property type="term" value="F:transmembrane transporter activity"/>
    <property type="evidence" value="ECO:0007669"/>
    <property type="project" value="InterPro"/>
</dbReference>
<dbReference type="GO" id="GO:0016020">
    <property type="term" value="C:membrane"/>
    <property type="evidence" value="ECO:0007669"/>
    <property type="project" value="UniProtKB-SubCell"/>
</dbReference>
<evidence type="ECO:0000256" key="2">
    <source>
        <dbReference type="ARBA" id="ARBA00022448"/>
    </source>
</evidence>
<feature type="transmembrane region" description="Helical" evidence="7">
    <location>
        <begin position="481"/>
        <end position="501"/>
    </location>
</feature>
<dbReference type="CDD" id="cd17330">
    <property type="entry name" value="MFS_SLC46_TetA_like"/>
    <property type="match status" value="1"/>
</dbReference>
<evidence type="ECO:0000313" key="10">
    <source>
        <dbReference type="Proteomes" id="UP000030669"/>
    </source>
</evidence>
<dbReference type="InterPro" id="IPR011701">
    <property type="entry name" value="MFS"/>
</dbReference>
<dbReference type="InterPro" id="IPR020846">
    <property type="entry name" value="MFS_dom"/>
</dbReference>
<feature type="transmembrane region" description="Helical" evidence="7">
    <location>
        <begin position="174"/>
        <end position="197"/>
    </location>
</feature>
<feature type="compositionally biased region" description="Polar residues" evidence="6">
    <location>
        <begin position="274"/>
        <end position="284"/>
    </location>
</feature>
<keyword evidence="3 7" id="KW-0812">Transmembrane</keyword>
<feature type="transmembrane region" description="Helical" evidence="7">
    <location>
        <begin position="86"/>
        <end position="105"/>
    </location>
</feature>
<keyword evidence="2" id="KW-0813">Transport</keyword>
<dbReference type="AlphaFoldDB" id="S7RMU5"/>
<feature type="transmembrane region" description="Helical" evidence="7">
    <location>
        <begin position="302"/>
        <end position="328"/>
    </location>
</feature>
<dbReference type="SUPFAM" id="SSF103473">
    <property type="entry name" value="MFS general substrate transporter"/>
    <property type="match status" value="1"/>
</dbReference>
<dbReference type="HOGENOM" id="CLU_001265_54_6_1"/>
<accession>S7RMU5</accession>
<feature type="transmembrane region" description="Helical" evidence="7">
    <location>
        <begin position="217"/>
        <end position="239"/>
    </location>
</feature>
<name>S7RMU5_GLOTA</name>
<proteinExistence type="predicted"/>
<dbReference type="OrthoDB" id="419616at2759"/>
<dbReference type="Proteomes" id="UP000030669">
    <property type="component" value="Unassembled WGS sequence"/>
</dbReference>
<protein>
    <submittedName>
        <fullName evidence="9">MFS general substrate transporter</fullName>
    </submittedName>
</protein>
<dbReference type="OMA" id="VIMDMAY"/>
<feature type="domain" description="Major facilitator superfamily (MFS) profile" evidence="8">
    <location>
        <begin position="44"/>
        <end position="509"/>
    </location>
</feature>
<dbReference type="Pfam" id="PF07690">
    <property type="entry name" value="MFS_1"/>
    <property type="match status" value="1"/>
</dbReference>
<comment type="subcellular location">
    <subcellularLocation>
        <location evidence="1">Membrane</location>
        <topology evidence="1">Multi-pass membrane protein</topology>
    </subcellularLocation>
</comment>
<feature type="compositionally biased region" description="Low complexity" evidence="6">
    <location>
        <begin position="253"/>
        <end position="263"/>
    </location>
</feature>
<keyword evidence="10" id="KW-1185">Reference proteome</keyword>
<dbReference type="InterPro" id="IPR036259">
    <property type="entry name" value="MFS_trans_sf"/>
</dbReference>
<evidence type="ECO:0000256" key="4">
    <source>
        <dbReference type="ARBA" id="ARBA00022989"/>
    </source>
</evidence>
<feature type="transmembrane region" description="Helical" evidence="7">
    <location>
        <begin position="117"/>
        <end position="134"/>
    </location>
</feature>